<reference evidence="2 3" key="1">
    <citation type="submission" date="2015-11" db="EMBL/GenBank/DDBJ databases">
        <title>Genomic analysis of 38 Legionella species identifies large and diverse effector repertoires.</title>
        <authorList>
            <person name="Burstein D."/>
            <person name="Amaro F."/>
            <person name="Zusman T."/>
            <person name="Lifshitz Z."/>
            <person name="Cohen O."/>
            <person name="Gilbert J.A."/>
            <person name="Pupko T."/>
            <person name="Shuman H.A."/>
            <person name="Segal G."/>
        </authorList>
    </citation>
    <scope>NUCLEOTIDE SEQUENCE [LARGE SCALE GENOMIC DNA]</scope>
    <source>
        <strain evidence="2 3">ATCC 49504</strain>
    </source>
</reference>
<dbReference type="AlphaFoldDB" id="A0A0W0TS25"/>
<sequence>MSSRWINKHQDGHSINEAPLTESEEQSGYVSQVNRALATDWLSERCRELDTHTNPTLIQNILSALRLNTLRVTEPGLRTWLEQTTSTPQDLRPLIENLQRFILKNEPLCQLTADIARNTWISEEEWLRNRQMLSQQAHVLFLMEGLTISMANSDTALQEVYQHFIDKRHTRYPGNPWMTFLFGVPASTGIFERLKLISVEPSLLNLLFHAKTGSAPETETDRAQFIREYGLSSINAACVELANVSERISGTIAGFGLNILEAVLTEAKHKKPASSIADNGAAGLGLIACMEHHGYESQYTVCNRLLPERVGVTREGHYSLLPSMRLQDSPKKVHQFFVHRAWRDLYNAWNLHFCIQQMNSSFLPLKLLLPSVIGASPESFKHMRVLSLYLFANLHLTAAPHAHPLFQSTFAFQQQDTIMRAFAHINHLYAALLLKSGCPGLNKTPAMLYAETIGHHPGLQLARSISRFLYASDSFRVFEEPPPKPSASPGLFTPAPTDASGTSSPPSVGPP</sequence>
<accession>A0A0W0TS25</accession>
<evidence type="ECO:0000313" key="3">
    <source>
        <dbReference type="Proteomes" id="UP000054785"/>
    </source>
</evidence>
<feature type="compositionally biased region" description="Low complexity" evidence="1">
    <location>
        <begin position="500"/>
        <end position="511"/>
    </location>
</feature>
<feature type="region of interest" description="Disordered" evidence="1">
    <location>
        <begin position="1"/>
        <end position="27"/>
    </location>
</feature>
<keyword evidence="3" id="KW-1185">Reference proteome</keyword>
<gene>
    <name evidence="2" type="primary">dhlC</name>
    <name evidence="2" type="ORF">Lgee_1668</name>
</gene>
<feature type="region of interest" description="Disordered" evidence="1">
    <location>
        <begin position="480"/>
        <end position="511"/>
    </location>
</feature>
<dbReference type="Proteomes" id="UP000054785">
    <property type="component" value="Unassembled WGS sequence"/>
</dbReference>
<name>A0A0W0TS25_9GAMM</name>
<evidence type="ECO:0000256" key="1">
    <source>
        <dbReference type="SAM" id="MobiDB-lite"/>
    </source>
</evidence>
<dbReference type="OrthoDB" id="5643815at2"/>
<dbReference type="EMBL" id="LNYC01000067">
    <property type="protein sequence ID" value="KTC98316.1"/>
    <property type="molecule type" value="Genomic_DNA"/>
</dbReference>
<evidence type="ECO:0000313" key="2">
    <source>
        <dbReference type="EMBL" id="KTC98316.1"/>
    </source>
</evidence>
<proteinExistence type="predicted"/>
<dbReference type="RefSeq" id="WP_028386839.1">
    <property type="nucleotide sequence ID" value="NZ_CAAAHN010000023.1"/>
</dbReference>
<organism evidence="2 3">
    <name type="scientific">Legionella geestiana</name>
    <dbReference type="NCBI Taxonomy" id="45065"/>
    <lineage>
        <taxon>Bacteria</taxon>
        <taxon>Pseudomonadati</taxon>
        <taxon>Pseudomonadota</taxon>
        <taxon>Gammaproteobacteria</taxon>
        <taxon>Legionellales</taxon>
        <taxon>Legionellaceae</taxon>
        <taxon>Legionella</taxon>
    </lineage>
</organism>
<dbReference type="PATRIC" id="fig|45065.4.peg.1804"/>
<comment type="caution">
    <text evidence="2">The sequence shown here is derived from an EMBL/GenBank/DDBJ whole genome shotgun (WGS) entry which is preliminary data.</text>
</comment>
<protein>
    <submittedName>
        <fullName evidence="2">Putative symporter</fullName>
    </submittedName>
</protein>